<keyword evidence="2" id="KW-0472">Membrane</keyword>
<reference evidence="4" key="1">
    <citation type="submission" date="2019-03" db="EMBL/GenBank/DDBJ databases">
        <title>Single cell metagenomics reveals metabolic interactions within the superorganism composed of flagellate Streblomastix strix and complex community of Bacteroidetes bacteria on its surface.</title>
        <authorList>
            <person name="Treitli S.C."/>
            <person name="Kolisko M."/>
            <person name="Husnik F."/>
            <person name="Keeling P."/>
            <person name="Hampl V."/>
        </authorList>
    </citation>
    <scope>NUCLEOTIDE SEQUENCE</scope>
    <source>
        <strain evidence="4">STM</strain>
    </source>
</reference>
<feature type="domain" description="Phage tail tape measure protein" evidence="3">
    <location>
        <begin position="255"/>
        <end position="436"/>
    </location>
</feature>
<gene>
    <name evidence="4" type="ORF">EZS27_025390</name>
</gene>
<evidence type="ECO:0000313" key="4">
    <source>
        <dbReference type="EMBL" id="KAA6325392.1"/>
    </source>
</evidence>
<dbReference type="Pfam" id="PF10145">
    <property type="entry name" value="PhageMin_Tail"/>
    <property type="match status" value="1"/>
</dbReference>
<proteinExistence type="predicted"/>
<evidence type="ECO:0000259" key="3">
    <source>
        <dbReference type="Pfam" id="PF10145"/>
    </source>
</evidence>
<feature type="coiled-coil region" evidence="1">
    <location>
        <begin position="78"/>
        <end position="123"/>
    </location>
</feature>
<dbReference type="SUPFAM" id="SSF58104">
    <property type="entry name" value="Methyl-accepting chemotaxis protein (MCP) signaling domain"/>
    <property type="match status" value="1"/>
</dbReference>
<dbReference type="AlphaFoldDB" id="A0A5J4QUZ9"/>
<dbReference type="PANTHER" id="PTHR23159:SF31">
    <property type="entry name" value="CENTROSOME-ASSOCIATED PROTEIN CEP250 ISOFORM X1"/>
    <property type="match status" value="1"/>
</dbReference>
<protein>
    <submittedName>
        <fullName evidence="4">Chromosome partition protein Smc</fullName>
    </submittedName>
</protein>
<feature type="transmembrane region" description="Helical" evidence="2">
    <location>
        <begin position="548"/>
        <end position="567"/>
    </location>
</feature>
<dbReference type="PANTHER" id="PTHR23159">
    <property type="entry name" value="CENTROSOMAL PROTEIN 2"/>
    <property type="match status" value="1"/>
</dbReference>
<evidence type="ECO:0000256" key="1">
    <source>
        <dbReference type="SAM" id="Coils"/>
    </source>
</evidence>
<feature type="coiled-coil region" evidence="1">
    <location>
        <begin position="16"/>
        <end position="43"/>
    </location>
</feature>
<keyword evidence="1" id="KW-0175">Coiled coil</keyword>
<name>A0A5J4QUZ9_9ZZZZ</name>
<keyword evidence="2" id="KW-0812">Transmembrane</keyword>
<dbReference type="InterPro" id="IPR010090">
    <property type="entry name" value="Phage_tape_meas"/>
</dbReference>
<organism evidence="4">
    <name type="scientific">termite gut metagenome</name>
    <dbReference type="NCBI Taxonomy" id="433724"/>
    <lineage>
        <taxon>unclassified sequences</taxon>
        <taxon>metagenomes</taxon>
        <taxon>organismal metagenomes</taxon>
    </lineage>
</organism>
<evidence type="ECO:0000256" key="2">
    <source>
        <dbReference type="SAM" id="Phobius"/>
    </source>
</evidence>
<feature type="transmembrane region" description="Helical" evidence="2">
    <location>
        <begin position="626"/>
        <end position="651"/>
    </location>
</feature>
<comment type="caution">
    <text evidence="4">The sequence shown here is derived from an EMBL/GenBank/DDBJ whole genome shotgun (WGS) entry which is preliminary data.</text>
</comment>
<dbReference type="EMBL" id="SNRY01002371">
    <property type="protein sequence ID" value="KAA6325392.1"/>
    <property type="molecule type" value="Genomic_DNA"/>
</dbReference>
<feature type="coiled-coil region" evidence="1">
    <location>
        <begin position="490"/>
        <end position="517"/>
    </location>
</feature>
<accession>A0A5J4QUZ9</accession>
<keyword evidence="2" id="KW-1133">Transmembrane helix</keyword>
<sequence length="899" mass="99909">MSLKIDRVQLEIVIQQDSARQRMVELEKQMKNVGEELAILDKKTQEWTNKEEELKKLRGGMKNIHEELGNLTKGTQEWTNKKEELKKLQGNIKNIREELKNLAQQNKESQVTKENELKKLQQEYDKIFKSIGLGSLSLKELRNRQAEVNAVLRQLPGNSPLYAQYKQQLDEINGRMKELRGTATQTQFSLSKLADGFNKYAGMAAGAVASITGITLVTRKCVDDFAQLEEAEAGVRKYTGMTREEVKGLNEEFKKMDTRTARERLNELAADAGRLGIQGKQDILDFVDAANVINVALGEDLGEDAVKNIGKLAQMFGDDKTMGLRGAMLATGSAINEVAQNSSASEQYLVEFTARIAGTGKQAGISQAQIMGFASALDQDMKQVEVSATALQKVVMKVYQEPAKFAKYAGRDVKEFTDMLKTDANGAILLLLENIKRVGGLNETAPMFKEMGLDGGRTAEVLNTLAANVDKIRIEQERATQAYKEGTSVQKEYEVQNNTLQGTIDKAKEKFKNISNELGEKLAPHMGCVIISTGTLVRVLVAITEVCIKYSGTIVYLATVLGAYVVAQKLATLWTARHTEGALLHTIALKAKQEWTVICTASEKLHAAAIALSTGNLRAAAVAMKAFIATLSLNPVAAIATAVIALGIGIYKLATHTTAAKEALKEYLQESEKEKHELQKITSAAKAAGEETQRRKELIEEINTKYGKYLPNLLTEYSSLKDIEQAYKDINIAMSQNIAKKVLEEKTVEIRTEGLKKQSEELTDVRRLLQLEIPDSQTGDILHYITEWTDKGIAGGMKVKNITKELMKEIQKYYYDANLIPGNLFSQLEDYVQEAEKTSKKISGIQKEMKPFLPSENPEPQNELPEVVVTTTTTKGKPYTGGDLYEKELDKILKKRRRF</sequence>
<dbReference type="NCBIfam" id="TIGR01760">
    <property type="entry name" value="tape_meas_TP901"/>
    <property type="match status" value="1"/>
</dbReference>